<keyword evidence="4" id="KW-1185">Reference proteome</keyword>
<sequence length="90" mass="9390">MALLHILFLFLVVSSSTSGRLLNDNVSQNPSILVLPCHTHDGETGFRATPNPGFGAAAANRKYGPLVLNMLPKGTTTPSGPSKGTNSLNS</sequence>
<feature type="chain" id="PRO_5043755087" evidence="2">
    <location>
        <begin position="20"/>
        <end position="90"/>
    </location>
</feature>
<gene>
    <name evidence="3" type="ORF">M0R45_037653</name>
</gene>
<reference evidence="3 4" key="1">
    <citation type="journal article" date="2023" name="G3 (Bethesda)">
        <title>A chromosome-length genome assembly and annotation of blackberry (Rubus argutus, cv. 'Hillquist').</title>
        <authorList>
            <person name="Bruna T."/>
            <person name="Aryal R."/>
            <person name="Dudchenko O."/>
            <person name="Sargent D.J."/>
            <person name="Mead D."/>
            <person name="Buti M."/>
            <person name="Cavallini A."/>
            <person name="Hytonen T."/>
            <person name="Andres J."/>
            <person name="Pham M."/>
            <person name="Weisz D."/>
            <person name="Mascagni F."/>
            <person name="Usai G."/>
            <person name="Natali L."/>
            <person name="Bassil N."/>
            <person name="Fernandez G.E."/>
            <person name="Lomsadze A."/>
            <person name="Armour M."/>
            <person name="Olukolu B."/>
            <person name="Poorten T."/>
            <person name="Britton C."/>
            <person name="Davik J."/>
            <person name="Ashrafi H."/>
            <person name="Aiden E.L."/>
            <person name="Borodovsky M."/>
            <person name="Worthington M."/>
        </authorList>
    </citation>
    <scope>NUCLEOTIDE SEQUENCE [LARGE SCALE GENOMIC DNA]</scope>
    <source>
        <strain evidence="3">PI 553951</strain>
    </source>
</reference>
<name>A0AAW1W0P1_RUBAR</name>
<organism evidence="3 4">
    <name type="scientific">Rubus argutus</name>
    <name type="common">Southern blackberry</name>
    <dbReference type="NCBI Taxonomy" id="59490"/>
    <lineage>
        <taxon>Eukaryota</taxon>
        <taxon>Viridiplantae</taxon>
        <taxon>Streptophyta</taxon>
        <taxon>Embryophyta</taxon>
        <taxon>Tracheophyta</taxon>
        <taxon>Spermatophyta</taxon>
        <taxon>Magnoliopsida</taxon>
        <taxon>eudicotyledons</taxon>
        <taxon>Gunneridae</taxon>
        <taxon>Pentapetalae</taxon>
        <taxon>rosids</taxon>
        <taxon>fabids</taxon>
        <taxon>Rosales</taxon>
        <taxon>Rosaceae</taxon>
        <taxon>Rosoideae</taxon>
        <taxon>Rosoideae incertae sedis</taxon>
        <taxon>Rubus</taxon>
    </lineage>
</organism>
<proteinExistence type="predicted"/>
<evidence type="ECO:0000256" key="2">
    <source>
        <dbReference type="SAM" id="SignalP"/>
    </source>
</evidence>
<dbReference type="AlphaFoldDB" id="A0AAW1W0P1"/>
<keyword evidence="2" id="KW-0732">Signal</keyword>
<feature type="region of interest" description="Disordered" evidence="1">
    <location>
        <begin position="71"/>
        <end position="90"/>
    </location>
</feature>
<dbReference type="EMBL" id="JBEDUW010000007">
    <property type="protein sequence ID" value="KAK9913847.1"/>
    <property type="molecule type" value="Genomic_DNA"/>
</dbReference>
<evidence type="ECO:0000256" key="1">
    <source>
        <dbReference type="SAM" id="MobiDB-lite"/>
    </source>
</evidence>
<accession>A0AAW1W0P1</accession>
<evidence type="ECO:0000313" key="3">
    <source>
        <dbReference type="EMBL" id="KAK9913847.1"/>
    </source>
</evidence>
<comment type="caution">
    <text evidence="3">The sequence shown here is derived from an EMBL/GenBank/DDBJ whole genome shotgun (WGS) entry which is preliminary data.</text>
</comment>
<feature type="signal peptide" evidence="2">
    <location>
        <begin position="1"/>
        <end position="19"/>
    </location>
</feature>
<feature type="compositionally biased region" description="Low complexity" evidence="1">
    <location>
        <begin position="72"/>
        <end position="90"/>
    </location>
</feature>
<protein>
    <submittedName>
        <fullName evidence="3">Uncharacterized protein</fullName>
    </submittedName>
</protein>
<dbReference type="Proteomes" id="UP001457282">
    <property type="component" value="Unassembled WGS sequence"/>
</dbReference>
<evidence type="ECO:0000313" key="4">
    <source>
        <dbReference type="Proteomes" id="UP001457282"/>
    </source>
</evidence>